<protein>
    <recommendedName>
        <fullName evidence="3">Outer membrane protein beta-barrel domain-containing protein</fullName>
    </recommendedName>
</protein>
<dbReference type="AlphaFoldDB" id="A0A1I2NFJ0"/>
<keyword evidence="2" id="KW-1185">Reference proteome</keyword>
<accession>A0A1I2NFJ0</accession>
<evidence type="ECO:0000313" key="1">
    <source>
        <dbReference type="EMBL" id="SFG02695.1"/>
    </source>
</evidence>
<dbReference type="EMBL" id="FOOH01000021">
    <property type="protein sequence ID" value="SFG02695.1"/>
    <property type="molecule type" value="Genomic_DNA"/>
</dbReference>
<proteinExistence type="predicted"/>
<dbReference type="InterPro" id="IPR011250">
    <property type="entry name" value="OMP/PagP_B-barrel"/>
</dbReference>
<dbReference type="Proteomes" id="UP000199116">
    <property type="component" value="Unassembled WGS sequence"/>
</dbReference>
<name>A0A1I2NFJ0_9FLAO</name>
<dbReference type="RefSeq" id="WP_093305644.1">
    <property type="nucleotide sequence ID" value="NZ_FOOH01000021.1"/>
</dbReference>
<evidence type="ECO:0008006" key="3">
    <source>
        <dbReference type="Google" id="ProtNLM"/>
    </source>
</evidence>
<sequence>MYKKSLFLAFTVFFVANSYSQLNVSYHQSNLPFIGIGYDINERLTPELRLGTDQFISDLSVEAVITYKFLKKENYDFYAGLGYRVNAFEGLVAPVGLNFYPFNEKKFGFHIEAAPILFDADILRGSFGIRYRFL</sequence>
<dbReference type="SUPFAM" id="SSF56925">
    <property type="entry name" value="OMPA-like"/>
    <property type="match status" value="1"/>
</dbReference>
<evidence type="ECO:0000313" key="2">
    <source>
        <dbReference type="Proteomes" id="UP000199116"/>
    </source>
</evidence>
<reference evidence="2" key="1">
    <citation type="submission" date="2016-10" db="EMBL/GenBank/DDBJ databases">
        <authorList>
            <person name="Varghese N."/>
            <person name="Submissions S."/>
        </authorList>
    </citation>
    <scope>NUCLEOTIDE SEQUENCE [LARGE SCALE GENOMIC DNA]</scope>
    <source>
        <strain evidence="2">DSM 23515</strain>
    </source>
</reference>
<organism evidence="1 2">
    <name type="scientific">Salegentibacter agarivorans</name>
    <dbReference type="NCBI Taxonomy" id="345907"/>
    <lineage>
        <taxon>Bacteria</taxon>
        <taxon>Pseudomonadati</taxon>
        <taxon>Bacteroidota</taxon>
        <taxon>Flavobacteriia</taxon>
        <taxon>Flavobacteriales</taxon>
        <taxon>Flavobacteriaceae</taxon>
        <taxon>Salegentibacter</taxon>
    </lineage>
</organism>
<gene>
    <name evidence="1" type="ORF">SAMN04488033_12151</name>
</gene>